<dbReference type="InterPro" id="IPR008802">
    <property type="entry name" value="REF"/>
</dbReference>
<dbReference type="EMBL" id="CM026429">
    <property type="protein sequence ID" value="KAG0565566.1"/>
    <property type="molecule type" value="Genomic_DNA"/>
</dbReference>
<evidence type="ECO:0000256" key="1">
    <source>
        <dbReference type="ARBA" id="ARBA00009737"/>
    </source>
</evidence>
<evidence type="ECO:0000313" key="4">
    <source>
        <dbReference type="Proteomes" id="UP000822688"/>
    </source>
</evidence>
<gene>
    <name evidence="3" type="ORF">KC19_8G200200</name>
</gene>
<evidence type="ECO:0000313" key="3">
    <source>
        <dbReference type="EMBL" id="KAG0565566.1"/>
    </source>
</evidence>
<feature type="chain" id="PRO_5035833680" description="Stress-related protein" evidence="2">
    <location>
        <begin position="34"/>
        <end position="284"/>
    </location>
</feature>
<reference evidence="3" key="1">
    <citation type="submission" date="2020-06" db="EMBL/GenBank/DDBJ databases">
        <title>WGS assembly of Ceratodon purpureus strain R40.</title>
        <authorList>
            <person name="Carey S.B."/>
            <person name="Jenkins J."/>
            <person name="Shu S."/>
            <person name="Lovell J.T."/>
            <person name="Sreedasyam A."/>
            <person name="Maumus F."/>
            <person name="Tiley G.P."/>
            <person name="Fernandez-Pozo N."/>
            <person name="Barry K."/>
            <person name="Chen C."/>
            <person name="Wang M."/>
            <person name="Lipzen A."/>
            <person name="Daum C."/>
            <person name="Saski C.A."/>
            <person name="Payton A.C."/>
            <person name="Mcbreen J.C."/>
            <person name="Conrad R.E."/>
            <person name="Kollar L.M."/>
            <person name="Olsson S."/>
            <person name="Huttunen S."/>
            <person name="Landis J.B."/>
            <person name="Wickett N.J."/>
            <person name="Johnson M.G."/>
            <person name="Rensing S.A."/>
            <person name="Grimwood J."/>
            <person name="Schmutz J."/>
            <person name="Mcdaniel S.F."/>
        </authorList>
    </citation>
    <scope>NUCLEOTIDE SEQUENCE</scope>
    <source>
        <strain evidence="3">R40</strain>
    </source>
</reference>
<dbReference type="PANTHER" id="PTHR33732:SF3">
    <property type="entry name" value="OS07G0671800 PROTEIN"/>
    <property type="match status" value="1"/>
</dbReference>
<dbReference type="PANTHER" id="PTHR33732">
    <property type="entry name" value="REF/SRPP-LIKE PROTEIN OS05G0151300/LOC_OS05G05940"/>
    <property type="match status" value="1"/>
</dbReference>
<name>A0A8T0H0Z1_CERPU</name>
<evidence type="ECO:0000256" key="2">
    <source>
        <dbReference type="SAM" id="SignalP"/>
    </source>
</evidence>
<keyword evidence="2" id="KW-0732">Signal</keyword>
<feature type="signal peptide" evidence="2">
    <location>
        <begin position="1"/>
        <end position="33"/>
    </location>
</feature>
<dbReference type="AlphaFoldDB" id="A0A8T0H0Z1"/>
<comment type="similarity">
    <text evidence="1">Belongs to the REF/SRPP family.</text>
</comment>
<dbReference type="Pfam" id="PF05755">
    <property type="entry name" value="REF"/>
    <property type="match status" value="1"/>
</dbReference>
<comment type="caution">
    <text evidence="3">The sequence shown here is derived from an EMBL/GenBank/DDBJ whole genome shotgun (WGS) entry which is preliminary data.</text>
</comment>
<accession>A0A8T0H0Z1</accession>
<keyword evidence="4" id="KW-1185">Reference proteome</keyword>
<dbReference type="Proteomes" id="UP000822688">
    <property type="component" value="Chromosome 8"/>
</dbReference>
<evidence type="ECO:0008006" key="5">
    <source>
        <dbReference type="Google" id="ProtNLM"/>
    </source>
</evidence>
<protein>
    <recommendedName>
        <fullName evidence="5">Stress-related protein</fullName>
    </recommendedName>
</protein>
<organism evidence="3 4">
    <name type="scientific">Ceratodon purpureus</name>
    <name type="common">Fire moss</name>
    <name type="synonym">Dicranum purpureum</name>
    <dbReference type="NCBI Taxonomy" id="3225"/>
    <lineage>
        <taxon>Eukaryota</taxon>
        <taxon>Viridiplantae</taxon>
        <taxon>Streptophyta</taxon>
        <taxon>Embryophyta</taxon>
        <taxon>Bryophyta</taxon>
        <taxon>Bryophytina</taxon>
        <taxon>Bryopsida</taxon>
        <taxon>Dicranidae</taxon>
        <taxon>Pseudoditrichales</taxon>
        <taxon>Ditrichaceae</taxon>
        <taxon>Ceratodon</taxon>
    </lineage>
</organism>
<proteinExistence type="inferred from homology"/>
<sequence>MVHRRSPVAITQRRLRPSFLLVLLVPLPPPSHSVVNLARSCVVCAVAEECCRGRVLILQFAMAETDKSSDLKYLGLVHALVLQAAAYLATLYAYAKDSSGPLKPSVDNVEGTVKTVVGPVYQKVEGKPYQLLQYVDSKVDDTFTYVDGVVPKYVKDKSYQALDVAKQAPDAAKSIVADVQSRGVYSTASSYYERYEPVAEQLTFDAWQKILTVPYVPQAVNVAAPAARFGALQYNNIAKGLKTKNFPLVGYLPLVPIERIEKAHAAAVPASAGTAPSAPAVTAE</sequence>